<evidence type="ECO:0000256" key="2">
    <source>
        <dbReference type="ARBA" id="ARBA00012400"/>
    </source>
</evidence>
<evidence type="ECO:0000256" key="5">
    <source>
        <dbReference type="ARBA" id="ARBA00023244"/>
    </source>
</evidence>
<keyword evidence="4" id="KW-0520">NAD</keyword>
<sequence>MKYPIMLDITGKKVVIIGGGKVALRKITGLLDAGADILVVGLKILPEIKALDVRVVEEAYRPEHLHAAFMIFICTDNPEVNQCVLRDREAGQLVNDTTDQANSDFFNMATVTKNELMVGISTGGGNPGYAKKVKREVSRLVDNLETEEIGKRNKNDKTC</sequence>
<dbReference type="EC" id="1.3.1.76" evidence="2"/>
<dbReference type="GO" id="GO:0008168">
    <property type="term" value="F:methyltransferase activity"/>
    <property type="evidence" value="ECO:0007669"/>
    <property type="project" value="UniProtKB-KW"/>
</dbReference>
<dbReference type="GO" id="GO:0043115">
    <property type="term" value="F:precorrin-2 dehydrogenase activity"/>
    <property type="evidence" value="ECO:0007669"/>
    <property type="project" value="UniProtKB-EC"/>
</dbReference>
<dbReference type="InterPro" id="IPR006367">
    <property type="entry name" value="Sirohaem_synthase_N"/>
</dbReference>
<name>A0A0E0UUM2_LISMM</name>
<dbReference type="NCBIfam" id="TIGR01470">
    <property type="entry name" value="cysG_Nterm"/>
    <property type="match status" value="1"/>
</dbReference>
<keyword evidence="7" id="KW-0489">Methyltransferase</keyword>
<evidence type="ECO:0000313" key="7">
    <source>
        <dbReference type="EMBL" id="AEH92152.1"/>
    </source>
</evidence>
<accession>A0A0E0UUM2</accession>
<dbReference type="AlphaFoldDB" id="A0A0E0UUM2"/>
<organism evidence="7 8">
    <name type="scientific">Listeria monocytogenes serotype 4a (strain M7)</name>
    <dbReference type="NCBI Taxonomy" id="1030009"/>
    <lineage>
        <taxon>Bacteria</taxon>
        <taxon>Bacillati</taxon>
        <taxon>Bacillota</taxon>
        <taxon>Bacilli</taxon>
        <taxon>Bacillales</taxon>
        <taxon>Listeriaceae</taxon>
        <taxon>Listeria</taxon>
    </lineage>
</organism>
<dbReference type="PANTHER" id="PTHR35330">
    <property type="entry name" value="SIROHEME BIOSYNTHESIS PROTEIN MET8"/>
    <property type="match status" value="1"/>
</dbReference>
<comment type="catalytic activity">
    <reaction evidence="6">
        <text>precorrin-2 + NAD(+) = sirohydrochlorin + NADH + 2 H(+)</text>
        <dbReference type="Rhea" id="RHEA:15613"/>
        <dbReference type="ChEBI" id="CHEBI:15378"/>
        <dbReference type="ChEBI" id="CHEBI:57540"/>
        <dbReference type="ChEBI" id="CHEBI:57945"/>
        <dbReference type="ChEBI" id="CHEBI:58351"/>
        <dbReference type="ChEBI" id="CHEBI:58827"/>
        <dbReference type="EC" id="1.3.1.76"/>
    </reaction>
</comment>
<dbReference type="GO" id="GO:0004325">
    <property type="term" value="F:ferrochelatase activity"/>
    <property type="evidence" value="ECO:0007669"/>
    <property type="project" value="InterPro"/>
</dbReference>
<dbReference type="PANTHER" id="PTHR35330:SF1">
    <property type="entry name" value="SIROHEME BIOSYNTHESIS PROTEIN MET8"/>
    <property type="match status" value="1"/>
</dbReference>
<dbReference type="InterPro" id="IPR028161">
    <property type="entry name" value="Met8-like"/>
</dbReference>
<evidence type="ECO:0000256" key="6">
    <source>
        <dbReference type="ARBA" id="ARBA00047561"/>
    </source>
</evidence>
<dbReference type="Pfam" id="PF13241">
    <property type="entry name" value="NAD_binding_7"/>
    <property type="match status" value="1"/>
</dbReference>
<keyword evidence="7" id="KW-0808">Transferase</keyword>
<dbReference type="GO" id="GO:0032259">
    <property type="term" value="P:methylation"/>
    <property type="evidence" value="ECO:0007669"/>
    <property type="project" value="UniProtKB-KW"/>
</dbReference>
<proteinExistence type="predicted"/>
<dbReference type="InterPro" id="IPR036291">
    <property type="entry name" value="NAD(P)-bd_dom_sf"/>
</dbReference>
<dbReference type="EMBL" id="CP002816">
    <property type="protein sequence ID" value="AEH92152.1"/>
    <property type="molecule type" value="Genomic_DNA"/>
</dbReference>
<dbReference type="KEGG" id="lmq:LMM7_1147"/>
<evidence type="ECO:0000256" key="1">
    <source>
        <dbReference type="ARBA" id="ARBA00005010"/>
    </source>
</evidence>
<keyword evidence="5" id="KW-0627">Porphyrin biosynthesis</keyword>
<dbReference type="UniPathway" id="UPA00262">
    <property type="reaction ID" value="UER00222"/>
</dbReference>
<dbReference type="Proteomes" id="UP000000486">
    <property type="component" value="Chromosome"/>
</dbReference>
<keyword evidence="3" id="KW-0560">Oxidoreductase</keyword>
<evidence type="ECO:0000256" key="4">
    <source>
        <dbReference type="ARBA" id="ARBA00023027"/>
    </source>
</evidence>
<reference evidence="7 8" key="1">
    <citation type="journal article" date="2011" name="J. Bacteriol.">
        <title>Genome sequence of the nonpathogenic Listeria monocytogenes serovar 4a strain M7.</title>
        <authorList>
            <person name="Chen J."/>
            <person name="Xia Y."/>
            <person name="Cheng C."/>
            <person name="Fang C."/>
            <person name="Shan Y."/>
            <person name="Jin G."/>
            <person name="Fang W."/>
        </authorList>
    </citation>
    <scope>NUCLEOTIDE SEQUENCE [LARGE SCALE GENOMIC DNA]</scope>
    <source>
        <strain evidence="7 8">M7</strain>
    </source>
</reference>
<dbReference type="Gene3D" id="3.40.50.720">
    <property type="entry name" value="NAD(P)-binding Rossmann-like Domain"/>
    <property type="match status" value="1"/>
</dbReference>
<evidence type="ECO:0000256" key="3">
    <source>
        <dbReference type="ARBA" id="ARBA00023002"/>
    </source>
</evidence>
<evidence type="ECO:0000313" key="8">
    <source>
        <dbReference type="Proteomes" id="UP000000486"/>
    </source>
</evidence>
<gene>
    <name evidence="7" type="primary">cysG</name>
    <name evidence="7" type="ordered locus">LMM7_1147</name>
</gene>
<dbReference type="RefSeq" id="WP_003730496.1">
    <property type="nucleotide sequence ID" value="NC_017537.1"/>
</dbReference>
<dbReference type="GO" id="GO:0019354">
    <property type="term" value="P:siroheme biosynthetic process"/>
    <property type="evidence" value="ECO:0007669"/>
    <property type="project" value="UniProtKB-UniPathway"/>
</dbReference>
<dbReference type="PATRIC" id="fig|1030009.3.peg.1136"/>
<protein>
    <recommendedName>
        <fullName evidence="2">precorrin-2 dehydrogenase</fullName>
        <ecNumber evidence="2">1.3.1.76</ecNumber>
    </recommendedName>
</protein>
<comment type="pathway">
    <text evidence="1">Porphyrin-containing compound metabolism; siroheme biosynthesis; sirohydrochlorin from precorrin-2: step 1/1.</text>
</comment>
<dbReference type="HOGENOM" id="CLU_011276_8_3_9"/>
<dbReference type="SUPFAM" id="SSF51735">
    <property type="entry name" value="NAD(P)-binding Rossmann-fold domains"/>
    <property type="match status" value="1"/>
</dbReference>
<dbReference type="GeneID" id="86845032"/>